<dbReference type="Pfam" id="PF20235">
    <property type="entry name" value="PIR2-like_helical"/>
    <property type="match status" value="1"/>
</dbReference>
<gene>
    <name evidence="2" type="ORF">Sangu_1670500</name>
</gene>
<reference evidence="2" key="2">
    <citation type="journal article" date="2024" name="Plant">
        <title>Genomic evolution and insights into agronomic trait innovations of Sesamum species.</title>
        <authorList>
            <person name="Miao H."/>
            <person name="Wang L."/>
            <person name="Qu L."/>
            <person name="Liu H."/>
            <person name="Sun Y."/>
            <person name="Le M."/>
            <person name="Wang Q."/>
            <person name="Wei S."/>
            <person name="Zheng Y."/>
            <person name="Lin W."/>
            <person name="Duan Y."/>
            <person name="Cao H."/>
            <person name="Xiong S."/>
            <person name="Wang X."/>
            <person name="Wei L."/>
            <person name="Li C."/>
            <person name="Ma Q."/>
            <person name="Ju M."/>
            <person name="Zhao R."/>
            <person name="Li G."/>
            <person name="Mu C."/>
            <person name="Tian Q."/>
            <person name="Mei H."/>
            <person name="Zhang T."/>
            <person name="Gao T."/>
            <person name="Zhang H."/>
        </authorList>
    </citation>
    <scope>NUCLEOTIDE SEQUENCE</scope>
    <source>
        <strain evidence="2">G01</strain>
    </source>
</reference>
<dbReference type="PANTHER" id="PTHR46405">
    <property type="entry name" value="OS05G0141500 PROTEIN"/>
    <property type="match status" value="1"/>
</dbReference>
<sequence>MALNALAQNPMSVPNSNPNSVFDDNGWGYCTEEQLEEILLKNLEFLYNEAINKLIALGYDEEVALKAILRNGHCYGGMDVLTNILHNSLAYLNSGGNSGGSGEEPEPSFADLRQLEEYSLAGMVCLLQQVKPI</sequence>
<comment type="caution">
    <text evidence="2">The sequence shown here is derived from an EMBL/GenBank/DDBJ whole genome shotgun (WGS) entry which is preliminary data.</text>
</comment>
<dbReference type="InterPro" id="IPR046527">
    <property type="entry name" value="PIR2-like_helical"/>
</dbReference>
<organism evidence="2">
    <name type="scientific">Sesamum angustifolium</name>
    <dbReference type="NCBI Taxonomy" id="2727405"/>
    <lineage>
        <taxon>Eukaryota</taxon>
        <taxon>Viridiplantae</taxon>
        <taxon>Streptophyta</taxon>
        <taxon>Embryophyta</taxon>
        <taxon>Tracheophyta</taxon>
        <taxon>Spermatophyta</taxon>
        <taxon>Magnoliopsida</taxon>
        <taxon>eudicotyledons</taxon>
        <taxon>Gunneridae</taxon>
        <taxon>Pentapetalae</taxon>
        <taxon>asterids</taxon>
        <taxon>lamiids</taxon>
        <taxon>Lamiales</taxon>
        <taxon>Pedaliaceae</taxon>
        <taxon>Sesamum</taxon>
    </lineage>
</organism>
<feature type="domain" description="PIR2-like helical" evidence="1">
    <location>
        <begin position="42"/>
        <end position="132"/>
    </location>
</feature>
<reference evidence="2" key="1">
    <citation type="submission" date="2020-06" db="EMBL/GenBank/DDBJ databases">
        <authorList>
            <person name="Li T."/>
            <person name="Hu X."/>
            <person name="Zhang T."/>
            <person name="Song X."/>
            <person name="Zhang H."/>
            <person name="Dai N."/>
            <person name="Sheng W."/>
            <person name="Hou X."/>
            <person name="Wei L."/>
        </authorList>
    </citation>
    <scope>NUCLEOTIDE SEQUENCE</scope>
    <source>
        <strain evidence="2">G01</strain>
        <tissue evidence="2">Leaf</tissue>
    </source>
</reference>
<dbReference type="EMBL" id="JACGWK010000010">
    <property type="protein sequence ID" value="KAL0331250.1"/>
    <property type="molecule type" value="Genomic_DNA"/>
</dbReference>
<proteinExistence type="predicted"/>
<protein>
    <submittedName>
        <fullName evidence="2">MND1-interacting protein 1</fullName>
    </submittedName>
</protein>
<dbReference type="InterPro" id="IPR046934">
    <property type="entry name" value="PIR2-like"/>
</dbReference>
<dbReference type="PANTHER" id="PTHR46405:SF3">
    <property type="entry name" value="RING_U-BOX SUPERFAMILY PROTEIN"/>
    <property type="match status" value="1"/>
</dbReference>
<accession>A0AAW2MIR7</accession>
<evidence type="ECO:0000313" key="2">
    <source>
        <dbReference type="EMBL" id="KAL0331250.1"/>
    </source>
</evidence>
<dbReference type="AlphaFoldDB" id="A0AAW2MIR7"/>
<name>A0AAW2MIR7_9LAMI</name>
<evidence type="ECO:0000259" key="1">
    <source>
        <dbReference type="Pfam" id="PF20235"/>
    </source>
</evidence>